<dbReference type="Proteomes" id="UP000245461">
    <property type="component" value="Unassembled WGS sequence"/>
</dbReference>
<dbReference type="AlphaFoldDB" id="A0A317E5G9"/>
<reference evidence="5 6" key="1">
    <citation type="submission" date="2018-05" db="EMBL/GenBank/DDBJ databases">
        <title>Zavarzinia sp. HR-AS.</title>
        <authorList>
            <person name="Lee Y."/>
            <person name="Jeon C.O."/>
        </authorList>
    </citation>
    <scope>NUCLEOTIDE SEQUENCE [LARGE SCALE GENOMIC DNA]</scope>
    <source>
        <strain evidence="5 6">HR-AS</strain>
    </source>
</reference>
<dbReference type="InterPro" id="IPR012701">
    <property type="entry name" value="CP_lyase_PhnL"/>
</dbReference>
<dbReference type="PANTHER" id="PTHR42798:SF7">
    <property type="entry name" value="ALPHA-D-RIBOSE 1-METHYLPHOSPHONATE 5-TRIPHOSPHATE SYNTHASE SUBUNIT PHNL"/>
    <property type="match status" value="1"/>
</dbReference>
<comment type="caution">
    <text evidence="5">The sequence shown here is derived from an EMBL/GenBank/DDBJ whole genome shotgun (WGS) entry which is preliminary data.</text>
</comment>
<protein>
    <submittedName>
        <fullName evidence="5">Phosphonate C-P lyase system protein PhnL</fullName>
    </submittedName>
</protein>
<dbReference type="EMBL" id="QGLE01000007">
    <property type="protein sequence ID" value="PWR21426.1"/>
    <property type="molecule type" value="Genomic_DNA"/>
</dbReference>
<evidence type="ECO:0000256" key="3">
    <source>
        <dbReference type="ARBA" id="ARBA00022840"/>
    </source>
</evidence>
<dbReference type="GO" id="GO:0016829">
    <property type="term" value="F:lyase activity"/>
    <property type="evidence" value="ECO:0007669"/>
    <property type="project" value="UniProtKB-KW"/>
</dbReference>
<dbReference type="PROSITE" id="PS00211">
    <property type="entry name" value="ABC_TRANSPORTER_1"/>
    <property type="match status" value="1"/>
</dbReference>
<dbReference type="InterPro" id="IPR003593">
    <property type="entry name" value="AAA+_ATPase"/>
</dbReference>
<dbReference type="NCBIfam" id="TIGR02324">
    <property type="entry name" value="CP_lyasePhnL"/>
    <property type="match status" value="1"/>
</dbReference>
<dbReference type="InterPro" id="IPR003439">
    <property type="entry name" value="ABC_transporter-like_ATP-bd"/>
</dbReference>
<evidence type="ECO:0000256" key="1">
    <source>
        <dbReference type="ARBA" id="ARBA00005417"/>
    </source>
</evidence>
<dbReference type="PANTHER" id="PTHR42798">
    <property type="entry name" value="LIPOPROTEIN-RELEASING SYSTEM ATP-BINDING PROTEIN LOLD"/>
    <property type="match status" value="1"/>
</dbReference>
<keyword evidence="3" id="KW-0067">ATP-binding</keyword>
<gene>
    <name evidence="5" type="primary">phnL</name>
    <name evidence="5" type="ORF">DKG74_13420</name>
</gene>
<keyword evidence="5" id="KW-0456">Lyase</keyword>
<evidence type="ECO:0000259" key="4">
    <source>
        <dbReference type="PROSITE" id="PS50893"/>
    </source>
</evidence>
<dbReference type="Gene3D" id="3.40.50.300">
    <property type="entry name" value="P-loop containing nucleotide triphosphate hydrolases"/>
    <property type="match status" value="1"/>
</dbReference>
<dbReference type="Pfam" id="PF00005">
    <property type="entry name" value="ABC_tran"/>
    <property type="match status" value="1"/>
</dbReference>
<dbReference type="RefSeq" id="WP_109906618.1">
    <property type="nucleotide sequence ID" value="NZ_QGLE01000007.1"/>
</dbReference>
<name>A0A317E5G9_9PROT</name>
<proteinExistence type="inferred from homology"/>
<dbReference type="SMART" id="SM00382">
    <property type="entry name" value="AAA"/>
    <property type="match status" value="1"/>
</dbReference>
<dbReference type="InterPro" id="IPR017871">
    <property type="entry name" value="ABC_transporter-like_CS"/>
</dbReference>
<evidence type="ECO:0000256" key="2">
    <source>
        <dbReference type="ARBA" id="ARBA00022741"/>
    </source>
</evidence>
<keyword evidence="2" id="KW-0547">Nucleotide-binding</keyword>
<dbReference type="PROSITE" id="PS50893">
    <property type="entry name" value="ABC_TRANSPORTER_2"/>
    <property type="match status" value="1"/>
</dbReference>
<comment type="similarity">
    <text evidence="1">Belongs to the ABC transporter superfamily.</text>
</comment>
<sequence length="230" mass="24633">MAMQPILSLRGVHKHFIQHLRGGLRLDVLAGVDLDLHPGECVVLDGPSGVGKSSLIKAVYGTYRVDGGHIVVAGTDIAVAGPRAIMALRRTTIGHVSQFLRVVPRVAALDIVAEPARARGDTPEVARGKAADLLRRLNLPEKLWSLPPATFSGGEQQRVNIARGFVVDWPLLLLDEPTASLDAENAAVVAQLIDEAKDRGTAILAICHDGVLRARIATRLLPMKRVEQAA</sequence>
<dbReference type="SUPFAM" id="SSF52540">
    <property type="entry name" value="P-loop containing nucleoside triphosphate hydrolases"/>
    <property type="match status" value="1"/>
</dbReference>
<dbReference type="InterPro" id="IPR027417">
    <property type="entry name" value="P-loop_NTPase"/>
</dbReference>
<evidence type="ECO:0000313" key="6">
    <source>
        <dbReference type="Proteomes" id="UP000245461"/>
    </source>
</evidence>
<accession>A0A317E5G9</accession>
<dbReference type="OrthoDB" id="9802264at2"/>
<keyword evidence="6" id="KW-1185">Reference proteome</keyword>
<organism evidence="5 6">
    <name type="scientific">Zavarzinia aquatilis</name>
    <dbReference type="NCBI Taxonomy" id="2211142"/>
    <lineage>
        <taxon>Bacteria</taxon>
        <taxon>Pseudomonadati</taxon>
        <taxon>Pseudomonadota</taxon>
        <taxon>Alphaproteobacteria</taxon>
        <taxon>Rhodospirillales</taxon>
        <taxon>Zavarziniaceae</taxon>
        <taxon>Zavarzinia</taxon>
    </lineage>
</organism>
<evidence type="ECO:0000313" key="5">
    <source>
        <dbReference type="EMBL" id="PWR21426.1"/>
    </source>
</evidence>
<feature type="domain" description="ABC transporter" evidence="4">
    <location>
        <begin position="7"/>
        <end position="229"/>
    </location>
</feature>
<dbReference type="GO" id="GO:0005524">
    <property type="term" value="F:ATP binding"/>
    <property type="evidence" value="ECO:0007669"/>
    <property type="project" value="UniProtKB-KW"/>
</dbReference>
<dbReference type="GO" id="GO:0016887">
    <property type="term" value="F:ATP hydrolysis activity"/>
    <property type="evidence" value="ECO:0007669"/>
    <property type="project" value="InterPro"/>
</dbReference>